<gene>
    <name evidence="1" type="ORF">P278_27220</name>
</gene>
<dbReference type="Proteomes" id="UP000018850">
    <property type="component" value="Unassembled WGS sequence"/>
</dbReference>
<dbReference type="EMBL" id="AYXY01000023">
    <property type="protein sequence ID" value="ETN94780.1"/>
    <property type="molecule type" value="Genomic_DNA"/>
</dbReference>
<comment type="caution">
    <text evidence="1">The sequence shown here is derived from an EMBL/GenBank/DDBJ whole genome shotgun (WGS) entry which is preliminary data.</text>
</comment>
<reference evidence="1 2" key="2">
    <citation type="journal article" date="2016" name="Genome Announc.">
        <title>Draft Genome Sequence of Zhouia amylolytica AD3, Isolated from Tidal Flat Sediment.</title>
        <authorList>
            <person name="Jia B."/>
            <person name="Jin H.M."/>
            <person name="Lee H.J."/>
            <person name="Jeon C.O."/>
        </authorList>
    </citation>
    <scope>NUCLEOTIDE SEQUENCE [LARGE SCALE GENOMIC DNA]</scope>
    <source>
        <strain evidence="1 2">AD3</strain>
    </source>
</reference>
<accession>W2UKX0</accession>
<protein>
    <submittedName>
        <fullName evidence="1">Uncharacterized protein</fullName>
    </submittedName>
</protein>
<name>W2UKX0_9FLAO</name>
<sequence length="53" mass="6202">MSSRFPIGVGTRYSFPIVINYSCKNKEPKAGIQLSAKYKYILSFMKTCFRRFQ</sequence>
<evidence type="ECO:0000313" key="1">
    <source>
        <dbReference type="EMBL" id="ETN94780.1"/>
    </source>
</evidence>
<evidence type="ECO:0000313" key="2">
    <source>
        <dbReference type="Proteomes" id="UP000018850"/>
    </source>
</evidence>
<organism evidence="1 2">
    <name type="scientific">Zhouia amylolytica AD3</name>
    <dbReference type="NCBI Taxonomy" id="1286632"/>
    <lineage>
        <taxon>Bacteria</taxon>
        <taxon>Pseudomonadati</taxon>
        <taxon>Bacteroidota</taxon>
        <taxon>Flavobacteriia</taxon>
        <taxon>Flavobacteriales</taxon>
        <taxon>Flavobacteriaceae</taxon>
        <taxon>Zhouia</taxon>
    </lineage>
</organism>
<dbReference type="AlphaFoldDB" id="W2UKX0"/>
<keyword evidence="2" id="KW-1185">Reference proteome</keyword>
<proteinExistence type="predicted"/>
<reference evidence="2" key="1">
    <citation type="submission" date="2013-11" db="EMBL/GenBank/DDBJ databases">
        <title>Draft genome sequence from a member of Zhouia, isolated tidal flat.</title>
        <authorList>
            <person name="Jin H."/>
            <person name="Jeon C.O."/>
        </authorList>
    </citation>
    <scope>NUCLEOTIDE SEQUENCE [LARGE SCALE GENOMIC DNA]</scope>
    <source>
        <strain evidence="2">AD3</strain>
    </source>
</reference>